<feature type="region of interest" description="Disordered" evidence="2">
    <location>
        <begin position="195"/>
        <end position="269"/>
    </location>
</feature>
<feature type="region of interest" description="Disordered" evidence="2">
    <location>
        <begin position="119"/>
        <end position="177"/>
    </location>
</feature>
<feature type="region of interest" description="Disordered" evidence="2">
    <location>
        <begin position="433"/>
        <end position="461"/>
    </location>
</feature>
<feature type="compositionally biased region" description="Polar residues" evidence="2">
    <location>
        <begin position="319"/>
        <end position="341"/>
    </location>
</feature>
<dbReference type="PROSITE" id="PS51406">
    <property type="entry name" value="FIBRINOGEN_C_2"/>
    <property type="match status" value="1"/>
</dbReference>
<proteinExistence type="predicted"/>
<accession>A0A9Q0YRD1</accession>
<dbReference type="EMBL" id="JAIZAY010000018">
    <property type="protein sequence ID" value="KAJ8025274.1"/>
    <property type="molecule type" value="Genomic_DNA"/>
</dbReference>
<reference evidence="5" key="1">
    <citation type="submission" date="2021-10" db="EMBL/GenBank/DDBJ databases">
        <title>Tropical sea cucumber genome reveals ecological adaptation and Cuvierian tubules defense mechanism.</title>
        <authorList>
            <person name="Chen T."/>
        </authorList>
    </citation>
    <scope>NUCLEOTIDE SEQUENCE</scope>
    <source>
        <strain evidence="5">Nanhai2018</strain>
        <tissue evidence="5">Muscle</tissue>
    </source>
</reference>
<name>A0A9Q0YRD1_HOLLE</name>
<dbReference type="Pfam" id="PF00147">
    <property type="entry name" value="Fibrinogen_C"/>
    <property type="match status" value="1"/>
</dbReference>
<dbReference type="InterPro" id="IPR036056">
    <property type="entry name" value="Fibrinogen-like_C"/>
</dbReference>
<feature type="compositionally biased region" description="Polar residues" evidence="2">
    <location>
        <begin position="147"/>
        <end position="156"/>
    </location>
</feature>
<feature type="compositionally biased region" description="Polar residues" evidence="2">
    <location>
        <begin position="247"/>
        <end position="258"/>
    </location>
</feature>
<dbReference type="GO" id="GO:0005615">
    <property type="term" value="C:extracellular space"/>
    <property type="evidence" value="ECO:0007669"/>
    <property type="project" value="TreeGrafter"/>
</dbReference>
<feature type="region of interest" description="Disordered" evidence="2">
    <location>
        <begin position="655"/>
        <end position="683"/>
    </location>
</feature>
<feature type="compositionally biased region" description="Polar residues" evidence="2">
    <location>
        <begin position="433"/>
        <end position="455"/>
    </location>
</feature>
<organism evidence="5 6">
    <name type="scientific">Holothuria leucospilota</name>
    <name type="common">Black long sea cucumber</name>
    <name type="synonym">Mertensiothuria leucospilota</name>
    <dbReference type="NCBI Taxonomy" id="206669"/>
    <lineage>
        <taxon>Eukaryota</taxon>
        <taxon>Metazoa</taxon>
        <taxon>Echinodermata</taxon>
        <taxon>Eleutherozoa</taxon>
        <taxon>Echinozoa</taxon>
        <taxon>Holothuroidea</taxon>
        <taxon>Aspidochirotacea</taxon>
        <taxon>Aspidochirotida</taxon>
        <taxon>Holothuriidae</taxon>
        <taxon>Holothuria</taxon>
    </lineage>
</organism>
<dbReference type="PANTHER" id="PTHR19143">
    <property type="entry name" value="FIBRINOGEN/TENASCIN/ANGIOPOEITIN"/>
    <property type="match status" value="1"/>
</dbReference>
<feature type="compositionally biased region" description="Low complexity" evidence="2">
    <location>
        <begin position="702"/>
        <end position="712"/>
    </location>
</feature>
<dbReference type="Gene3D" id="3.90.215.10">
    <property type="entry name" value="Gamma Fibrinogen, chain A, domain 1"/>
    <property type="match status" value="1"/>
</dbReference>
<feature type="compositionally biased region" description="Polar residues" evidence="2">
    <location>
        <begin position="528"/>
        <end position="539"/>
    </location>
</feature>
<dbReference type="CDD" id="cd00087">
    <property type="entry name" value="FReD"/>
    <property type="match status" value="1"/>
</dbReference>
<evidence type="ECO:0000313" key="6">
    <source>
        <dbReference type="Proteomes" id="UP001152320"/>
    </source>
</evidence>
<evidence type="ECO:0000256" key="1">
    <source>
        <dbReference type="ARBA" id="ARBA00023157"/>
    </source>
</evidence>
<dbReference type="Proteomes" id="UP001152320">
    <property type="component" value="Chromosome 18"/>
</dbReference>
<dbReference type="FunFam" id="3.90.215.10:FF:000001">
    <property type="entry name" value="Tenascin isoform 1"/>
    <property type="match status" value="1"/>
</dbReference>
<comment type="caution">
    <text evidence="5">The sequence shown here is derived from an EMBL/GenBank/DDBJ whole genome shotgun (WGS) entry which is preliminary data.</text>
</comment>
<sequence>MLLLGVFRVFFWALFGVVTVMLLSQCTSAAVVLKNSCPPSDYLCNYIYQLKLETHGLISQLERRYPDLVNGKQNRDERGGDHGLGETEKENIQELEEVSVEPIQFSKDVSLSNSLNENTTTETTADVHGGTSPTSQTPSTSVRRNDTIPTHQQSTPVPVPDNVEQEGGTSPTQSNHAINSTTALSAVDLIASGSQGVTTDGGSTFEALSDQSTTKPVPGSTLDSDDSVTQVTLDDKTPTKPTTSVTDEQVNSRTSSVESMKEGEKTSHFTIASTSKPVPVTLGQVDINGGSQFISKVTEVGTTELPSVLTTDARHKSSTRASSMITKSTTEEGSGPSTNNPLRVMRVSSEESTPSIDSTEMDHQTTLSPVSLTTVSAYRSSTSAFRANTATGSTVEVTVTSKAVTQTEDTFGSGDTHLVSPSDVVEFSTASVSSTLSQARTTNPGETNTSGSLSESTKRTPEFEGNMTVIEGKWTAPYNTDTLSTEIPETEIFTEEIELTTFSEITSGVNIRDATTRRALEVSRRLETTQSPPTSQSRQTEGDAIQPEDSYPTSTTKSTFETDVTILEDEIFVTSLDDMTDTYVTSDKHFAASKFPTTETVDETDVVEEIFVTAEMDVTTNVYDETDKYTSIEQDITSKTDGTTEKYVVTDKDVPSTKHHTTEQEVTTRKNDTTEEYETTEKDTKTIGATTDTVQTSLMPTTTIPTTTQEPTTPTPAPPRDCDEIWRRGSRESGIYTIFPDMPNSRQYGFQVFCHLQDNDGGWTVIQRRVNGSVNFYRPWFDYFLGFGTLQREFYLGNEKIHLLTNQKKYELSILLWDFEGESRYARYQLFRLGDYMSSYELSVRGYTGNAGNSLGYHSRGRFSTFDRDVDDNPAFNCARMYGSGWWFKDCNAKSNLNGIYLRGEHTRRGRGITWKKWKGLEYSLRYSEMRIKPNGL</sequence>
<keyword evidence="6" id="KW-1185">Reference proteome</keyword>
<keyword evidence="1" id="KW-1015">Disulfide bond</keyword>
<feature type="region of interest" description="Disordered" evidence="2">
    <location>
        <begin position="522"/>
        <end position="557"/>
    </location>
</feature>
<feature type="signal peptide" evidence="3">
    <location>
        <begin position="1"/>
        <end position="29"/>
    </location>
</feature>
<feature type="domain" description="Fibrinogen C-terminal" evidence="4">
    <location>
        <begin position="713"/>
        <end position="936"/>
    </location>
</feature>
<feature type="compositionally biased region" description="Low complexity" evidence="2">
    <location>
        <begin position="131"/>
        <end position="141"/>
    </location>
</feature>
<evidence type="ECO:0000259" key="4">
    <source>
        <dbReference type="PROSITE" id="PS51406"/>
    </source>
</evidence>
<feature type="chain" id="PRO_5040132582" evidence="3">
    <location>
        <begin position="30"/>
        <end position="937"/>
    </location>
</feature>
<keyword evidence="3" id="KW-0732">Signal</keyword>
<gene>
    <name evidence="5" type="ORF">HOLleu_35439</name>
</gene>
<dbReference type="SMART" id="SM00186">
    <property type="entry name" value="FBG"/>
    <property type="match status" value="1"/>
</dbReference>
<feature type="region of interest" description="Disordered" evidence="2">
    <location>
        <begin position="702"/>
        <end position="723"/>
    </location>
</feature>
<dbReference type="InterPro" id="IPR014716">
    <property type="entry name" value="Fibrinogen_a/b/g_C_1"/>
</dbReference>
<dbReference type="SUPFAM" id="SSF56496">
    <property type="entry name" value="Fibrinogen C-terminal domain-like"/>
    <property type="match status" value="1"/>
</dbReference>
<feature type="compositionally biased region" description="Polar residues" evidence="2">
    <location>
        <begin position="167"/>
        <end position="177"/>
    </location>
</feature>
<protein>
    <submittedName>
        <fullName evidence="5">Fibrinogen C domain-containing protein 1</fullName>
    </submittedName>
</protein>
<dbReference type="InterPro" id="IPR050373">
    <property type="entry name" value="Fibrinogen_C-term_domain"/>
</dbReference>
<evidence type="ECO:0000256" key="3">
    <source>
        <dbReference type="SAM" id="SignalP"/>
    </source>
</evidence>
<evidence type="ECO:0000313" key="5">
    <source>
        <dbReference type="EMBL" id="KAJ8025274.1"/>
    </source>
</evidence>
<dbReference type="InterPro" id="IPR002181">
    <property type="entry name" value="Fibrinogen_a/b/g_C_dom"/>
</dbReference>
<feature type="region of interest" description="Disordered" evidence="2">
    <location>
        <begin position="311"/>
        <end position="342"/>
    </location>
</feature>
<evidence type="ECO:0000256" key="2">
    <source>
        <dbReference type="SAM" id="MobiDB-lite"/>
    </source>
</evidence>
<dbReference type="AlphaFoldDB" id="A0A9Q0YRD1"/>